<dbReference type="SUPFAM" id="SSF103642">
    <property type="entry name" value="Sec-C motif"/>
    <property type="match status" value="1"/>
</dbReference>
<evidence type="ECO:0000256" key="1">
    <source>
        <dbReference type="SAM" id="MobiDB-lite"/>
    </source>
</evidence>
<dbReference type="EMBL" id="JAODOQ010000001">
    <property type="protein sequence ID" value="MCT8987465.1"/>
    <property type="molecule type" value="Genomic_DNA"/>
</dbReference>
<reference evidence="2" key="1">
    <citation type="submission" date="2022-09" db="EMBL/GenBank/DDBJ databases">
        <title>Shewanella sp. KJ10-1 sp.nov, isolated from marine algae.</title>
        <authorList>
            <person name="Butt M."/>
            <person name="Lee J.K."/>
            <person name="Kim J.M."/>
            <person name="Choi D.G."/>
        </authorList>
    </citation>
    <scope>NUCLEOTIDE SEQUENCE</scope>
    <source>
        <strain evidence="2">KJ10-1</strain>
    </source>
</reference>
<organism evidence="2 3">
    <name type="scientific">Shewanella phaeophyticola</name>
    <dbReference type="NCBI Taxonomy" id="2978345"/>
    <lineage>
        <taxon>Bacteria</taxon>
        <taxon>Pseudomonadati</taxon>
        <taxon>Pseudomonadota</taxon>
        <taxon>Gammaproteobacteria</taxon>
        <taxon>Alteromonadales</taxon>
        <taxon>Shewanellaceae</taxon>
        <taxon>Shewanella</taxon>
    </lineage>
</organism>
<evidence type="ECO:0000313" key="2">
    <source>
        <dbReference type="EMBL" id="MCT8987465.1"/>
    </source>
</evidence>
<protein>
    <submittedName>
        <fullName evidence="2">SEC-C metal-binding domain-containing protein</fullName>
    </submittedName>
</protein>
<accession>A0ABT2P489</accession>
<keyword evidence="3" id="KW-1185">Reference proteome</keyword>
<dbReference type="InterPro" id="IPR004027">
    <property type="entry name" value="SEC_C_motif"/>
</dbReference>
<name>A0ABT2P489_9GAMM</name>
<evidence type="ECO:0000313" key="3">
    <source>
        <dbReference type="Proteomes" id="UP001431192"/>
    </source>
</evidence>
<dbReference type="Proteomes" id="UP001431192">
    <property type="component" value="Unassembled WGS sequence"/>
</dbReference>
<feature type="region of interest" description="Disordered" evidence="1">
    <location>
        <begin position="1"/>
        <end position="31"/>
    </location>
</feature>
<proteinExistence type="predicted"/>
<dbReference type="Gene3D" id="3.10.450.50">
    <property type="match status" value="1"/>
</dbReference>
<gene>
    <name evidence="2" type="ORF">N4T56_14610</name>
</gene>
<sequence length="55" mass="5884">MSAHGQPVFEAQWQAHDVAPPPPPPPKVDVATVPRNSPCPCGSGKRFKQCHGALR</sequence>
<dbReference type="Pfam" id="PF02810">
    <property type="entry name" value="SEC-C"/>
    <property type="match status" value="1"/>
</dbReference>
<comment type="caution">
    <text evidence="2">The sequence shown here is derived from an EMBL/GenBank/DDBJ whole genome shotgun (WGS) entry which is preliminary data.</text>
</comment>
<dbReference type="RefSeq" id="WP_261733730.1">
    <property type="nucleotide sequence ID" value="NZ_JAODOQ010000001.1"/>
</dbReference>